<proteinExistence type="predicted"/>
<sequence>MLHFPDLLDGGKILEATSSFGWNWNSPLFREGIECHPALRSLSSGWWPWLRLAYGLPTDGRLVGGLQEVGLQEVGLREVLKSSQAAGLPQVGLPQVGLPQAGLPQTGLPQAGSLAGPQPLGRELRAGLLADGPLRSRWCRMDGPRLAFGRRVPFPVHRPA</sequence>
<dbReference type="AlphaFoldDB" id="A0A1V9XSB4"/>
<protein>
    <submittedName>
        <fullName evidence="1">Uncharacterized protein</fullName>
    </submittedName>
</protein>
<dbReference type="OrthoDB" id="9685295at2759"/>
<name>A0A1V9XSB4_9ACAR</name>
<gene>
    <name evidence="1" type="ORF">BIW11_07875</name>
</gene>
<dbReference type="Proteomes" id="UP000192247">
    <property type="component" value="Unassembled WGS sequence"/>
</dbReference>
<comment type="caution">
    <text evidence="1">The sequence shown here is derived from an EMBL/GenBank/DDBJ whole genome shotgun (WGS) entry which is preliminary data.</text>
</comment>
<accession>A0A1V9XSB4</accession>
<evidence type="ECO:0000313" key="2">
    <source>
        <dbReference type="Proteomes" id="UP000192247"/>
    </source>
</evidence>
<dbReference type="EMBL" id="MNPL01005037">
    <property type="protein sequence ID" value="OQR76282.1"/>
    <property type="molecule type" value="Genomic_DNA"/>
</dbReference>
<organism evidence="1 2">
    <name type="scientific">Tropilaelaps mercedesae</name>
    <dbReference type="NCBI Taxonomy" id="418985"/>
    <lineage>
        <taxon>Eukaryota</taxon>
        <taxon>Metazoa</taxon>
        <taxon>Ecdysozoa</taxon>
        <taxon>Arthropoda</taxon>
        <taxon>Chelicerata</taxon>
        <taxon>Arachnida</taxon>
        <taxon>Acari</taxon>
        <taxon>Parasitiformes</taxon>
        <taxon>Mesostigmata</taxon>
        <taxon>Gamasina</taxon>
        <taxon>Dermanyssoidea</taxon>
        <taxon>Laelapidae</taxon>
        <taxon>Tropilaelaps</taxon>
    </lineage>
</organism>
<keyword evidence="2" id="KW-1185">Reference proteome</keyword>
<reference evidence="1 2" key="1">
    <citation type="journal article" date="2017" name="Gigascience">
        <title>Draft genome of the honey bee ectoparasitic mite, Tropilaelaps mercedesae, is shaped by the parasitic life history.</title>
        <authorList>
            <person name="Dong X."/>
            <person name="Armstrong S.D."/>
            <person name="Xia D."/>
            <person name="Makepeace B.L."/>
            <person name="Darby A.C."/>
            <person name="Kadowaki T."/>
        </authorList>
    </citation>
    <scope>NUCLEOTIDE SEQUENCE [LARGE SCALE GENOMIC DNA]</scope>
    <source>
        <strain evidence="1">Wuxi-XJTLU</strain>
    </source>
</reference>
<dbReference type="InParanoid" id="A0A1V9XSB4"/>
<evidence type="ECO:0000313" key="1">
    <source>
        <dbReference type="EMBL" id="OQR76282.1"/>
    </source>
</evidence>